<dbReference type="GO" id="GO:0035091">
    <property type="term" value="F:phosphatidylinositol binding"/>
    <property type="evidence" value="ECO:0007669"/>
    <property type="project" value="InterPro"/>
</dbReference>
<dbReference type="SUPFAM" id="SSF64268">
    <property type="entry name" value="PX domain"/>
    <property type="match status" value="1"/>
</dbReference>
<dbReference type="OrthoDB" id="5227681at2759"/>
<dbReference type="PANTHER" id="PTHR10555">
    <property type="entry name" value="SORTING NEXIN"/>
    <property type="match status" value="1"/>
</dbReference>
<keyword evidence="4" id="KW-1185">Reference proteome</keyword>
<dbReference type="PROSITE" id="PS50195">
    <property type="entry name" value="PX"/>
    <property type="match status" value="1"/>
</dbReference>
<evidence type="ECO:0000259" key="2">
    <source>
        <dbReference type="PROSITE" id="PS50195"/>
    </source>
</evidence>
<dbReference type="Gene3D" id="3.30.1520.10">
    <property type="entry name" value="Phox-like domain"/>
    <property type="match status" value="1"/>
</dbReference>
<reference evidence="3 4" key="1">
    <citation type="journal article" date="2018" name="Plant J.">
        <title>Genome sequences of Chlorella sorokiniana UTEX 1602 and Micractinium conductrix SAG 241.80: implications to maltose excretion by a green alga.</title>
        <authorList>
            <person name="Arriola M.B."/>
            <person name="Velmurugan N."/>
            <person name="Zhang Y."/>
            <person name="Plunkett M.H."/>
            <person name="Hondzo H."/>
            <person name="Barney B.M."/>
        </authorList>
    </citation>
    <scope>NUCLEOTIDE SEQUENCE [LARGE SCALE GENOMIC DNA]</scope>
    <source>
        <strain evidence="4">UTEX 1602</strain>
    </source>
</reference>
<dbReference type="SUPFAM" id="SSF103657">
    <property type="entry name" value="BAR/IMD domain-like"/>
    <property type="match status" value="1"/>
</dbReference>
<feature type="domain" description="PX" evidence="2">
    <location>
        <begin position="70"/>
        <end position="188"/>
    </location>
</feature>
<name>A0A2P6TSP6_CHLSO</name>
<evidence type="ECO:0000313" key="3">
    <source>
        <dbReference type="EMBL" id="PRW57090.1"/>
    </source>
</evidence>
<evidence type="ECO:0000256" key="1">
    <source>
        <dbReference type="SAM" id="MobiDB-lite"/>
    </source>
</evidence>
<dbReference type="Pfam" id="PF09325">
    <property type="entry name" value="Vps5"/>
    <property type="match status" value="1"/>
</dbReference>
<feature type="region of interest" description="Disordered" evidence="1">
    <location>
        <begin position="1"/>
        <end position="39"/>
    </location>
</feature>
<accession>A0A2P6TSP6</accession>
<dbReference type="CDD" id="cd06859">
    <property type="entry name" value="PX_SNX1_2_like"/>
    <property type="match status" value="1"/>
</dbReference>
<dbReference type="InterPro" id="IPR001683">
    <property type="entry name" value="PX_dom"/>
</dbReference>
<dbReference type="STRING" id="3076.A0A2P6TSP6"/>
<dbReference type="PANTHER" id="PTHR10555:SF170">
    <property type="entry name" value="FI18122P1"/>
    <property type="match status" value="1"/>
</dbReference>
<dbReference type="InterPro" id="IPR036871">
    <property type="entry name" value="PX_dom_sf"/>
</dbReference>
<gene>
    <name evidence="3" type="ORF">C2E21_3812</name>
</gene>
<dbReference type="InterPro" id="IPR027267">
    <property type="entry name" value="AH/BAR_dom_sf"/>
</dbReference>
<dbReference type="EMBL" id="LHPG02000007">
    <property type="protein sequence ID" value="PRW57090.1"/>
    <property type="molecule type" value="Genomic_DNA"/>
</dbReference>
<organism evidence="3 4">
    <name type="scientific">Chlorella sorokiniana</name>
    <name type="common">Freshwater green alga</name>
    <dbReference type="NCBI Taxonomy" id="3076"/>
    <lineage>
        <taxon>Eukaryota</taxon>
        <taxon>Viridiplantae</taxon>
        <taxon>Chlorophyta</taxon>
        <taxon>core chlorophytes</taxon>
        <taxon>Trebouxiophyceae</taxon>
        <taxon>Chlorellales</taxon>
        <taxon>Chlorellaceae</taxon>
        <taxon>Chlorella clade</taxon>
        <taxon>Chlorella</taxon>
    </lineage>
</organism>
<dbReference type="Proteomes" id="UP000239899">
    <property type="component" value="Unassembled WGS sequence"/>
</dbReference>
<dbReference type="GO" id="GO:0005768">
    <property type="term" value="C:endosome"/>
    <property type="evidence" value="ECO:0007669"/>
    <property type="project" value="TreeGrafter"/>
</dbReference>
<evidence type="ECO:0000313" key="4">
    <source>
        <dbReference type="Proteomes" id="UP000239899"/>
    </source>
</evidence>
<dbReference type="Pfam" id="PF00787">
    <property type="entry name" value="PX"/>
    <property type="match status" value="1"/>
</dbReference>
<protein>
    <submittedName>
        <fullName evidence="3">Sorting nexin 1</fullName>
    </submittedName>
</protein>
<comment type="caution">
    <text evidence="3">The sequence shown here is derived from an EMBL/GenBank/DDBJ whole genome shotgun (WGS) entry which is preliminary data.</text>
</comment>
<dbReference type="SMART" id="SM00312">
    <property type="entry name" value="PX"/>
    <property type="match status" value="1"/>
</dbReference>
<dbReference type="CDD" id="cd07596">
    <property type="entry name" value="BAR_SNX"/>
    <property type="match status" value="1"/>
</dbReference>
<dbReference type="AlphaFoldDB" id="A0A2P6TSP6"/>
<dbReference type="InterPro" id="IPR015404">
    <property type="entry name" value="Vps5_C"/>
</dbReference>
<sequence>MQPSFGEAGPLGFADDTDLQDEPLGGPGDLEEPPPPAYDSVVLQSTVVKEPASTSGRPAGSGTYGVPINSEFDIRVTDPVRQGEGVAAHVTYKVITRSSAPGYRPQTEVIRRFRDFVWLQRRLRREYRGVIVPALPEKNVVEKYKMTTEFIEQRRAALTIFINRAAVHPALKASPDLQLFLEASETEFAIEMSRTQADEPPASTPQGAAKKTLASAVGFLRDLSHTASNLYHKRSDDEEEDAEYLKVRAYVHELERHLGEAHRQAARLVRHQAELGEAVREFGASMAALGRYEESGVVADGFGQLGERAEAVSKLCASSSASLAAIFEAPLKEFVRTVAAAKKVMADRSAALQAYQQARTDVDAKRARLAKLRGTPGVREERVAEAERDLGDAQQRAEAAKATYETIVQRMGVELDRFQRERAQEMGYVLRDFALAEARLAGDTARVWASLVPGGVPAGA</sequence>
<dbReference type="Gene3D" id="1.20.1270.60">
    <property type="entry name" value="Arfaptin homology (AH) domain/BAR domain"/>
    <property type="match status" value="1"/>
</dbReference>
<proteinExistence type="predicted"/>